<dbReference type="AlphaFoldDB" id="A0A0B0MR94"/>
<evidence type="ECO:0000313" key="1">
    <source>
        <dbReference type="EMBL" id="KHG03260.1"/>
    </source>
</evidence>
<organism evidence="1 2">
    <name type="scientific">Gossypium arboreum</name>
    <name type="common">Tree cotton</name>
    <name type="synonym">Gossypium nanking</name>
    <dbReference type="NCBI Taxonomy" id="29729"/>
    <lineage>
        <taxon>Eukaryota</taxon>
        <taxon>Viridiplantae</taxon>
        <taxon>Streptophyta</taxon>
        <taxon>Embryophyta</taxon>
        <taxon>Tracheophyta</taxon>
        <taxon>Spermatophyta</taxon>
        <taxon>Magnoliopsida</taxon>
        <taxon>eudicotyledons</taxon>
        <taxon>Gunneridae</taxon>
        <taxon>Pentapetalae</taxon>
        <taxon>rosids</taxon>
        <taxon>malvids</taxon>
        <taxon>Malvales</taxon>
        <taxon>Malvaceae</taxon>
        <taxon>Malvoideae</taxon>
        <taxon>Gossypium</taxon>
    </lineage>
</organism>
<comment type="caution">
    <text evidence="1">The sequence shown here is derived from an EMBL/GenBank/DDBJ whole genome shotgun (WGS) entry which is preliminary data.</text>
</comment>
<sequence>MENLIFRREQGADFSHQPYLSEVARE</sequence>
<dbReference type="EMBL" id="JRRC01339105">
    <property type="protein sequence ID" value="KHG03260.1"/>
    <property type="molecule type" value="Genomic_DNA"/>
</dbReference>
<accession>A0A0B0MR94</accession>
<reference evidence="2" key="1">
    <citation type="submission" date="2014-09" db="EMBL/GenBank/DDBJ databases">
        <authorList>
            <person name="Mudge J."/>
            <person name="Ramaraj T."/>
            <person name="Lindquist I.E."/>
            <person name="Bharti A.K."/>
            <person name="Sundararajan A."/>
            <person name="Cameron C.T."/>
            <person name="Woodward J.E."/>
            <person name="May G.D."/>
            <person name="Brubaker C."/>
            <person name="Broadhvest J."/>
            <person name="Wilkins T.A."/>
        </authorList>
    </citation>
    <scope>NUCLEOTIDE SEQUENCE</scope>
    <source>
        <strain evidence="2">cv. AKA8401</strain>
    </source>
</reference>
<dbReference type="Proteomes" id="UP000032142">
    <property type="component" value="Unassembled WGS sequence"/>
</dbReference>
<proteinExistence type="predicted"/>
<keyword evidence="2" id="KW-1185">Reference proteome</keyword>
<protein>
    <submittedName>
        <fullName evidence="1">Uncharacterized protein</fullName>
    </submittedName>
</protein>
<evidence type="ECO:0000313" key="2">
    <source>
        <dbReference type="Proteomes" id="UP000032142"/>
    </source>
</evidence>
<name>A0A0B0MR94_GOSAR</name>
<gene>
    <name evidence="1" type="ORF">F383_27896</name>
</gene>